<accession>A0A5C3QWB4</accession>
<protein>
    <recommendedName>
        <fullName evidence="6">Translational machinery component</fullName>
    </recommendedName>
</protein>
<dbReference type="GO" id="GO:0005840">
    <property type="term" value="C:ribosome"/>
    <property type="evidence" value="ECO:0007669"/>
    <property type="project" value="UniProtKB-KW"/>
</dbReference>
<keyword evidence="5" id="KW-1185">Reference proteome</keyword>
<dbReference type="SUPFAM" id="SSF53137">
    <property type="entry name" value="Translational machinery components"/>
    <property type="match status" value="1"/>
</dbReference>
<dbReference type="InterPro" id="IPR036967">
    <property type="entry name" value="Ribosomal_uS11_sf"/>
</dbReference>
<evidence type="ECO:0000313" key="5">
    <source>
        <dbReference type="Proteomes" id="UP000305067"/>
    </source>
</evidence>
<dbReference type="GO" id="GO:1990904">
    <property type="term" value="C:ribonucleoprotein complex"/>
    <property type="evidence" value="ECO:0007669"/>
    <property type="project" value="UniProtKB-KW"/>
</dbReference>
<dbReference type="EMBL" id="ML178816">
    <property type="protein sequence ID" value="TFL05637.1"/>
    <property type="molecule type" value="Genomic_DNA"/>
</dbReference>
<dbReference type="InterPro" id="IPR001971">
    <property type="entry name" value="Ribosomal_uS11"/>
</dbReference>
<reference evidence="4 5" key="1">
    <citation type="journal article" date="2019" name="Nat. Ecol. Evol.">
        <title>Megaphylogeny resolves global patterns of mushroom evolution.</title>
        <authorList>
            <person name="Varga T."/>
            <person name="Krizsan K."/>
            <person name="Foldi C."/>
            <person name="Dima B."/>
            <person name="Sanchez-Garcia M."/>
            <person name="Sanchez-Ramirez S."/>
            <person name="Szollosi G.J."/>
            <person name="Szarkandi J.G."/>
            <person name="Papp V."/>
            <person name="Albert L."/>
            <person name="Andreopoulos W."/>
            <person name="Angelini C."/>
            <person name="Antonin V."/>
            <person name="Barry K.W."/>
            <person name="Bougher N.L."/>
            <person name="Buchanan P."/>
            <person name="Buyck B."/>
            <person name="Bense V."/>
            <person name="Catcheside P."/>
            <person name="Chovatia M."/>
            <person name="Cooper J."/>
            <person name="Damon W."/>
            <person name="Desjardin D."/>
            <person name="Finy P."/>
            <person name="Geml J."/>
            <person name="Haridas S."/>
            <person name="Hughes K."/>
            <person name="Justo A."/>
            <person name="Karasinski D."/>
            <person name="Kautmanova I."/>
            <person name="Kiss B."/>
            <person name="Kocsube S."/>
            <person name="Kotiranta H."/>
            <person name="LaButti K.M."/>
            <person name="Lechner B.E."/>
            <person name="Liimatainen K."/>
            <person name="Lipzen A."/>
            <person name="Lukacs Z."/>
            <person name="Mihaltcheva S."/>
            <person name="Morgado L.N."/>
            <person name="Niskanen T."/>
            <person name="Noordeloos M.E."/>
            <person name="Ohm R.A."/>
            <person name="Ortiz-Santana B."/>
            <person name="Ovrebo C."/>
            <person name="Racz N."/>
            <person name="Riley R."/>
            <person name="Savchenko A."/>
            <person name="Shiryaev A."/>
            <person name="Soop K."/>
            <person name="Spirin V."/>
            <person name="Szebenyi C."/>
            <person name="Tomsovsky M."/>
            <person name="Tulloss R.E."/>
            <person name="Uehling J."/>
            <person name="Grigoriev I.V."/>
            <person name="Vagvolgyi C."/>
            <person name="Papp T."/>
            <person name="Martin F.M."/>
            <person name="Miettinen O."/>
            <person name="Hibbett D.S."/>
            <person name="Nagy L.G."/>
        </authorList>
    </citation>
    <scope>NUCLEOTIDE SEQUENCE [LARGE SCALE GENOMIC DNA]</scope>
    <source>
        <strain evidence="4 5">CBS 309.79</strain>
    </source>
</reference>
<dbReference type="HAMAP" id="MF_01310">
    <property type="entry name" value="Ribosomal_uS11"/>
    <property type="match status" value="1"/>
</dbReference>
<evidence type="ECO:0000256" key="2">
    <source>
        <dbReference type="ARBA" id="ARBA00022980"/>
    </source>
</evidence>
<dbReference type="STRING" id="1884261.A0A5C3QWB4"/>
<organism evidence="4 5">
    <name type="scientific">Pterulicium gracile</name>
    <dbReference type="NCBI Taxonomy" id="1884261"/>
    <lineage>
        <taxon>Eukaryota</taxon>
        <taxon>Fungi</taxon>
        <taxon>Dikarya</taxon>
        <taxon>Basidiomycota</taxon>
        <taxon>Agaricomycotina</taxon>
        <taxon>Agaricomycetes</taxon>
        <taxon>Agaricomycetidae</taxon>
        <taxon>Agaricales</taxon>
        <taxon>Pleurotineae</taxon>
        <taxon>Pterulaceae</taxon>
        <taxon>Pterulicium</taxon>
    </lineage>
</organism>
<name>A0A5C3QWB4_9AGAR</name>
<dbReference type="PANTHER" id="PTHR11759">
    <property type="entry name" value="40S RIBOSOMAL PROTEIN S14/30S RIBOSOMAL PROTEIN S11"/>
    <property type="match status" value="1"/>
</dbReference>
<proteinExistence type="inferred from homology"/>
<dbReference type="Gene3D" id="3.30.420.80">
    <property type="entry name" value="Ribosomal protein S11"/>
    <property type="match status" value="1"/>
</dbReference>
<sequence length="251" mass="26603">MLAHLARRHFSLSASSSRVTTPAKCLALKFSTTSSAAASPPPLPASSEDLFSEVDPRALLDLPPSAAPGKHTAQGPASTFVNPITTAEADAATFSKSAYSNMISSRPLFRLHIQSSRNNTLVTFTSPSASGGKALGWASGGRSGFKGTNKSSFEAAYQAVMEIFKVIRWRIDLIDEKQKGKGGGEGGDKYPERGKDMLIEVVFKGAGKGREAMSSALSSTEGAGIREKVIRMTDRTPIKVGGTRAQKARRL</sequence>
<dbReference type="Proteomes" id="UP000305067">
    <property type="component" value="Unassembled WGS sequence"/>
</dbReference>
<evidence type="ECO:0000256" key="3">
    <source>
        <dbReference type="ARBA" id="ARBA00023274"/>
    </source>
</evidence>
<dbReference type="AlphaFoldDB" id="A0A5C3QWB4"/>
<evidence type="ECO:0000256" key="1">
    <source>
        <dbReference type="ARBA" id="ARBA00006194"/>
    </source>
</evidence>
<dbReference type="GO" id="GO:0003735">
    <property type="term" value="F:structural constituent of ribosome"/>
    <property type="evidence" value="ECO:0007669"/>
    <property type="project" value="InterPro"/>
</dbReference>
<evidence type="ECO:0000313" key="4">
    <source>
        <dbReference type="EMBL" id="TFL05637.1"/>
    </source>
</evidence>
<keyword evidence="3" id="KW-0687">Ribonucleoprotein</keyword>
<comment type="similarity">
    <text evidence="1">Belongs to the universal ribosomal protein uS11 family.</text>
</comment>
<gene>
    <name evidence="4" type="ORF">BDV98DRAFT_560378</name>
</gene>
<dbReference type="Pfam" id="PF00411">
    <property type="entry name" value="Ribosomal_S11"/>
    <property type="match status" value="1"/>
</dbReference>
<evidence type="ECO:0008006" key="6">
    <source>
        <dbReference type="Google" id="ProtNLM"/>
    </source>
</evidence>
<dbReference type="GO" id="GO:0006412">
    <property type="term" value="P:translation"/>
    <property type="evidence" value="ECO:0007669"/>
    <property type="project" value="InterPro"/>
</dbReference>
<keyword evidence="2" id="KW-0689">Ribosomal protein</keyword>
<dbReference type="OrthoDB" id="1654884at2759"/>